<comment type="caution">
    <text evidence="10">The sequence shown here is derived from an EMBL/GenBank/DDBJ whole genome shotgun (WGS) entry which is preliminary data.</text>
</comment>
<keyword evidence="4 6" id="KW-0238">DNA-binding</keyword>
<keyword evidence="5 6" id="KW-0804">Transcription</keyword>
<dbReference type="HAMAP" id="MF_00693">
    <property type="entry name" value="Transcrip_reg_TACO1"/>
    <property type="match status" value="1"/>
</dbReference>
<dbReference type="SUPFAM" id="SSF75625">
    <property type="entry name" value="YebC-like"/>
    <property type="match status" value="1"/>
</dbReference>
<comment type="subcellular location">
    <subcellularLocation>
        <location evidence="6">Cytoplasm</location>
    </subcellularLocation>
</comment>
<evidence type="ECO:0000313" key="10">
    <source>
        <dbReference type="EMBL" id="MBF4500104.1"/>
    </source>
</evidence>
<keyword evidence="3 6" id="KW-0805">Transcription regulation</keyword>
<dbReference type="InterPro" id="IPR017856">
    <property type="entry name" value="Integrase-like_N"/>
</dbReference>
<dbReference type="GO" id="GO:0003677">
    <property type="term" value="F:DNA binding"/>
    <property type="evidence" value="ECO:0007669"/>
    <property type="project" value="UniProtKB-UniRule"/>
</dbReference>
<feature type="domain" description="TACO1/YebC-like N-terminal" evidence="9">
    <location>
        <begin position="5"/>
        <end position="75"/>
    </location>
</feature>
<dbReference type="PANTHER" id="PTHR12532">
    <property type="entry name" value="TRANSLATIONAL ACTIVATOR OF CYTOCHROME C OXIDASE 1"/>
    <property type="match status" value="1"/>
</dbReference>
<evidence type="ECO:0000256" key="6">
    <source>
        <dbReference type="HAMAP-Rule" id="MF_00693"/>
    </source>
</evidence>
<name>A0A8J7KKK1_9BACL</name>
<evidence type="ECO:0000256" key="3">
    <source>
        <dbReference type="ARBA" id="ARBA00023015"/>
    </source>
</evidence>
<evidence type="ECO:0000256" key="2">
    <source>
        <dbReference type="ARBA" id="ARBA00022490"/>
    </source>
</evidence>
<dbReference type="AlphaFoldDB" id="A0A8J7KKK1"/>
<feature type="region of interest" description="Disordered" evidence="7">
    <location>
        <begin position="1"/>
        <end position="21"/>
    </location>
</feature>
<protein>
    <recommendedName>
        <fullName evidence="6">Probable transcriptional regulatory protein IRY55_01910</fullName>
    </recommendedName>
</protein>
<dbReference type="NCBIfam" id="NF009044">
    <property type="entry name" value="PRK12378.1"/>
    <property type="match status" value="1"/>
</dbReference>
<gene>
    <name evidence="10" type="ORF">IRY55_01910</name>
</gene>
<dbReference type="Pfam" id="PF20772">
    <property type="entry name" value="TACO1_YebC_N"/>
    <property type="match status" value="1"/>
</dbReference>
<organism evidence="10 11">
    <name type="scientific">Savagea serpentis</name>
    <dbReference type="NCBI Taxonomy" id="2785297"/>
    <lineage>
        <taxon>Bacteria</taxon>
        <taxon>Bacillati</taxon>
        <taxon>Bacillota</taxon>
        <taxon>Bacilli</taxon>
        <taxon>Bacillales</taxon>
        <taxon>Caryophanaceae</taxon>
        <taxon>Savagea</taxon>
    </lineage>
</organism>
<evidence type="ECO:0000259" key="9">
    <source>
        <dbReference type="Pfam" id="PF20772"/>
    </source>
</evidence>
<dbReference type="Gene3D" id="1.10.10.200">
    <property type="match status" value="1"/>
</dbReference>
<dbReference type="InterPro" id="IPR002876">
    <property type="entry name" value="Transcrip_reg_TACO1-like"/>
</dbReference>
<feature type="domain" description="TACO1/YebC-like second and third" evidence="8">
    <location>
        <begin position="82"/>
        <end position="238"/>
    </location>
</feature>
<evidence type="ECO:0000256" key="1">
    <source>
        <dbReference type="ARBA" id="ARBA00008724"/>
    </source>
</evidence>
<dbReference type="InterPro" id="IPR029072">
    <property type="entry name" value="YebC-like"/>
</dbReference>
<keyword evidence="2 6" id="KW-0963">Cytoplasm</keyword>
<comment type="similarity">
    <text evidence="1 6">Belongs to the TACO1 family.</text>
</comment>
<dbReference type="NCBIfam" id="NF001030">
    <property type="entry name" value="PRK00110.1"/>
    <property type="match status" value="1"/>
</dbReference>
<dbReference type="Proteomes" id="UP000622653">
    <property type="component" value="Unassembled WGS sequence"/>
</dbReference>
<dbReference type="InterPro" id="IPR026564">
    <property type="entry name" value="Transcrip_reg_TACO1-like_dom3"/>
</dbReference>
<reference evidence="10" key="1">
    <citation type="submission" date="2020-11" db="EMBL/GenBank/DDBJ databases">
        <title>Multidrug resistant novel bacterium Savagea serpentis sp. nov., isolated from the scats of a vine snake (Ahaetulla nasuta).</title>
        <authorList>
            <person name="Venkata Ramana V."/>
            <person name="Vikas Patil S."/>
            <person name="Yogita Lugani V."/>
        </authorList>
    </citation>
    <scope>NUCLEOTIDE SEQUENCE</scope>
    <source>
        <strain evidence="10">SN6</strain>
    </source>
</reference>
<keyword evidence="11" id="KW-1185">Reference proteome</keyword>
<evidence type="ECO:0000256" key="7">
    <source>
        <dbReference type="SAM" id="MobiDB-lite"/>
    </source>
</evidence>
<evidence type="ECO:0000259" key="8">
    <source>
        <dbReference type="Pfam" id="PF01709"/>
    </source>
</evidence>
<evidence type="ECO:0000313" key="11">
    <source>
        <dbReference type="Proteomes" id="UP000622653"/>
    </source>
</evidence>
<dbReference type="PANTHER" id="PTHR12532:SF6">
    <property type="entry name" value="TRANSCRIPTIONAL REGULATORY PROTEIN YEBC-RELATED"/>
    <property type="match status" value="1"/>
</dbReference>
<dbReference type="GO" id="GO:0005829">
    <property type="term" value="C:cytosol"/>
    <property type="evidence" value="ECO:0007669"/>
    <property type="project" value="TreeGrafter"/>
</dbReference>
<evidence type="ECO:0000256" key="5">
    <source>
        <dbReference type="ARBA" id="ARBA00023163"/>
    </source>
</evidence>
<sequence>MAGHSKWNNIKARKGAQDAKRGKIFQKMSREIYVAAKAGGADPTTNATLRLAIEKAKGANTPNDVINRAIDKATGANSDEHYDEIVYEGYGPNGVAILVYTLTENRNRTATNVRVAFNKNHGSLGETGSVSYMFNRKGRIMIERTDDMDEDTVMMTALEAGAEDIESSEDGFEIVTEPGDLIAVKEALEAEGFEFASSEVEMIPNLYVELSGEPAEQFQQLIDALEDDDDVQDVFHNAEVNE</sequence>
<dbReference type="Pfam" id="PF01709">
    <property type="entry name" value="Transcrip_reg"/>
    <property type="match status" value="1"/>
</dbReference>
<dbReference type="FunFam" id="1.10.10.200:FF:000002">
    <property type="entry name" value="Probable transcriptional regulatory protein CLM62_37755"/>
    <property type="match status" value="1"/>
</dbReference>
<proteinExistence type="inferred from homology"/>
<dbReference type="GO" id="GO:0006355">
    <property type="term" value="P:regulation of DNA-templated transcription"/>
    <property type="evidence" value="ECO:0007669"/>
    <property type="project" value="UniProtKB-UniRule"/>
</dbReference>
<dbReference type="RefSeq" id="WP_194561563.1">
    <property type="nucleotide sequence ID" value="NZ_JADKPV010000001.1"/>
</dbReference>
<dbReference type="Gene3D" id="3.30.70.980">
    <property type="match status" value="2"/>
</dbReference>
<dbReference type="InterPro" id="IPR048300">
    <property type="entry name" value="TACO1_YebC-like_2nd/3rd_dom"/>
</dbReference>
<dbReference type="InterPro" id="IPR049083">
    <property type="entry name" value="TACO1_YebC_N"/>
</dbReference>
<accession>A0A8J7KKK1</accession>
<dbReference type="NCBIfam" id="TIGR01033">
    <property type="entry name" value="YebC/PmpR family DNA-binding transcriptional regulator"/>
    <property type="match status" value="1"/>
</dbReference>
<evidence type="ECO:0000256" key="4">
    <source>
        <dbReference type="ARBA" id="ARBA00023125"/>
    </source>
</evidence>
<dbReference type="FunFam" id="3.30.70.980:FF:000002">
    <property type="entry name" value="Probable transcriptional regulatory protein YebC"/>
    <property type="match status" value="1"/>
</dbReference>
<dbReference type="EMBL" id="JADKPV010000001">
    <property type="protein sequence ID" value="MBF4500104.1"/>
    <property type="molecule type" value="Genomic_DNA"/>
</dbReference>